<comment type="caution">
    <text evidence="5">The sequence shown here is derived from an EMBL/GenBank/DDBJ whole genome shotgun (WGS) entry which is preliminary data.</text>
</comment>
<evidence type="ECO:0000313" key="6">
    <source>
        <dbReference type="Proteomes" id="UP000518605"/>
    </source>
</evidence>
<dbReference type="Pfam" id="PF00128">
    <property type="entry name" value="Alpha-amylase"/>
    <property type="match status" value="1"/>
</dbReference>
<gene>
    <name evidence="5" type="ORF">FHS16_001292</name>
</gene>
<reference evidence="5 6" key="1">
    <citation type="submission" date="2020-08" db="EMBL/GenBank/DDBJ databases">
        <title>Genomic Encyclopedia of Type Strains, Phase III (KMG-III): the genomes of soil and plant-associated and newly described type strains.</title>
        <authorList>
            <person name="Whitman W."/>
        </authorList>
    </citation>
    <scope>NUCLEOTIDE SEQUENCE [LARGE SCALE GENOMIC DNA]</scope>
    <source>
        <strain evidence="5 6">CECT 8234</strain>
    </source>
</reference>
<dbReference type="SUPFAM" id="SSF51445">
    <property type="entry name" value="(Trans)glycosidases"/>
    <property type="match status" value="1"/>
</dbReference>
<dbReference type="RefSeq" id="WP_183560042.1">
    <property type="nucleotide sequence ID" value="NZ_CBCSLB010000002.1"/>
</dbReference>
<dbReference type="EMBL" id="JACHXW010000003">
    <property type="protein sequence ID" value="MBB3151249.1"/>
    <property type="molecule type" value="Genomic_DNA"/>
</dbReference>
<feature type="domain" description="Glycosyl hydrolase family 13 catalytic" evidence="4">
    <location>
        <begin position="135"/>
        <end position="493"/>
    </location>
</feature>
<dbReference type="Gene3D" id="2.60.40.1180">
    <property type="entry name" value="Golgi alpha-mannosidase II"/>
    <property type="match status" value="1"/>
</dbReference>
<dbReference type="PANTHER" id="PTHR10357:SF210">
    <property type="entry name" value="MALTODEXTRIN GLUCOSIDASE"/>
    <property type="match status" value="1"/>
</dbReference>
<organism evidence="5 6">
    <name type="scientific">Paenibacillus endophyticus</name>
    <dbReference type="NCBI Taxonomy" id="1294268"/>
    <lineage>
        <taxon>Bacteria</taxon>
        <taxon>Bacillati</taxon>
        <taxon>Bacillota</taxon>
        <taxon>Bacilli</taxon>
        <taxon>Bacillales</taxon>
        <taxon>Paenibacillaceae</taxon>
        <taxon>Paenibacillus</taxon>
    </lineage>
</organism>
<dbReference type="Gene3D" id="2.60.40.10">
    <property type="entry name" value="Immunoglobulins"/>
    <property type="match status" value="1"/>
</dbReference>
<proteinExistence type="inferred from homology"/>
<evidence type="ECO:0000256" key="3">
    <source>
        <dbReference type="ARBA" id="ARBA00023295"/>
    </source>
</evidence>
<dbReference type="InterPro" id="IPR006047">
    <property type="entry name" value="GH13_cat_dom"/>
</dbReference>
<name>A0A7W5C6X3_9BACL</name>
<dbReference type="GO" id="GO:0005975">
    <property type="term" value="P:carbohydrate metabolic process"/>
    <property type="evidence" value="ECO:0007669"/>
    <property type="project" value="InterPro"/>
</dbReference>
<dbReference type="Pfam" id="PF16657">
    <property type="entry name" value="Malt_amylase_C"/>
    <property type="match status" value="1"/>
</dbReference>
<dbReference type="InterPro" id="IPR032091">
    <property type="entry name" value="Malt_amylase-like_C"/>
</dbReference>
<dbReference type="Gene3D" id="3.20.20.80">
    <property type="entry name" value="Glycosidases"/>
    <property type="match status" value="1"/>
</dbReference>
<dbReference type="Gene3D" id="3.90.400.10">
    <property type="entry name" value="Oligo-1,6-glucosidase, Domain 2"/>
    <property type="match status" value="1"/>
</dbReference>
<dbReference type="SUPFAM" id="SSF51011">
    <property type="entry name" value="Glycosyl hydrolase domain"/>
    <property type="match status" value="1"/>
</dbReference>
<keyword evidence="2" id="KW-0378">Hydrolase</keyword>
<keyword evidence="6" id="KW-1185">Reference proteome</keyword>
<protein>
    <submittedName>
        <fullName evidence="5">Glycosidase</fullName>
    </submittedName>
</protein>
<evidence type="ECO:0000259" key="4">
    <source>
        <dbReference type="SMART" id="SM00642"/>
    </source>
</evidence>
<accession>A0A7W5C6X3</accession>
<dbReference type="CDD" id="cd11338">
    <property type="entry name" value="AmyAc_CMD"/>
    <property type="match status" value="1"/>
</dbReference>
<evidence type="ECO:0000313" key="5">
    <source>
        <dbReference type="EMBL" id="MBB3151249.1"/>
    </source>
</evidence>
<dbReference type="InterPro" id="IPR045857">
    <property type="entry name" value="O16G_dom_2"/>
</dbReference>
<dbReference type="PANTHER" id="PTHR10357">
    <property type="entry name" value="ALPHA-AMYLASE FAMILY MEMBER"/>
    <property type="match status" value="1"/>
</dbReference>
<sequence length="581" mass="66761">MFKECLYHSPDLKWAYAYDCDTFHLRLRTKRDDVEEAVAVTGDKYDWDNHAMDIPMEKIAADSLFDYWEAVIKPEFHRFSYGFRVRSGDEMLWLIETGVFEEMPTPAGGYFEVPFIHAIDLFDAPEWAKSAVFYQIMPDRFANGDSSIDPEGIRPWGETPGGEDHFGGDLQGILDHLSHLTDLGVTAIYLTPLFTAPSNHKYDTVDYKQIDPQFGDAALLKQLVKSCHELGIRVVLDAVFNHTSEQFPPFQDVLKHGESSKYKDWFHLNGFPVEVKDGTANYATFGFYGNMPKLNTANPEVKQYLLEVAVHWIREADIDGWRLDVANEIDHSFWHDFRTAVKTEKADVFIIGEVWGNALNWLHGDEFDSSMNYPFTNKVTEFFAASDYAASDFADQINSLLMRYPQQTNEALFNLLSSHDIPRAATRLGGNKDRLKLAVVFMMASMGIPCIYYGDEIGLDGGDDPDCRKCMEWDTDKQDRELFDFYQLLIALRKEHAALRDGRFRFLHADNANGTLLFERLNTRQHFTIWINNTEEAVTLSHPMKADDWHDALTGEKIVLAEDKLEIELPPLDFRIIYRNI</sequence>
<dbReference type="GO" id="GO:0004553">
    <property type="term" value="F:hydrolase activity, hydrolyzing O-glycosyl compounds"/>
    <property type="evidence" value="ECO:0007669"/>
    <property type="project" value="InterPro"/>
</dbReference>
<dbReference type="InterPro" id="IPR013783">
    <property type="entry name" value="Ig-like_fold"/>
</dbReference>
<dbReference type="InterPro" id="IPR017853">
    <property type="entry name" value="GH"/>
</dbReference>
<dbReference type="InterPro" id="IPR013780">
    <property type="entry name" value="Glyco_hydro_b"/>
</dbReference>
<dbReference type="AlphaFoldDB" id="A0A7W5C6X3"/>
<dbReference type="Pfam" id="PF02903">
    <property type="entry name" value="Alpha-amylase_N"/>
    <property type="match status" value="1"/>
</dbReference>
<evidence type="ECO:0000256" key="2">
    <source>
        <dbReference type="ARBA" id="ARBA00022801"/>
    </source>
</evidence>
<keyword evidence="3 5" id="KW-0326">Glycosidase</keyword>
<evidence type="ECO:0000256" key="1">
    <source>
        <dbReference type="ARBA" id="ARBA00008061"/>
    </source>
</evidence>
<comment type="similarity">
    <text evidence="1">Belongs to the glycosyl hydrolase 13 family.</text>
</comment>
<dbReference type="CDD" id="cd02857">
    <property type="entry name" value="E_set_CDase_PDE_N"/>
    <property type="match status" value="1"/>
</dbReference>
<dbReference type="SMART" id="SM00642">
    <property type="entry name" value="Aamy"/>
    <property type="match status" value="1"/>
</dbReference>
<dbReference type="Proteomes" id="UP000518605">
    <property type="component" value="Unassembled WGS sequence"/>
</dbReference>
<dbReference type="InterPro" id="IPR004185">
    <property type="entry name" value="Glyco_hydro_13_lg-like_dom"/>
</dbReference>